<evidence type="ECO:0000256" key="1">
    <source>
        <dbReference type="SAM" id="MobiDB-lite"/>
    </source>
</evidence>
<dbReference type="HOGENOM" id="CLU_121199_2_0_1"/>
<keyword evidence="3" id="KW-1185">Reference proteome</keyword>
<dbReference type="eggNOG" id="KOG3047">
    <property type="taxonomic scope" value="Eukaryota"/>
</dbReference>
<evidence type="ECO:0000313" key="2">
    <source>
        <dbReference type="EnsemblProtists" id="PYU1_T006779"/>
    </source>
</evidence>
<evidence type="ECO:0008006" key="4">
    <source>
        <dbReference type="Google" id="ProtNLM"/>
    </source>
</evidence>
<dbReference type="EnsemblProtists" id="PYU1_T006779">
    <property type="protein sequence ID" value="PYU1_T006779"/>
    <property type="gene ID" value="PYU1_G006765"/>
</dbReference>
<dbReference type="InterPro" id="IPR004127">
    <property type="entry name" value="Prefoldin_subunit_alpha"/>
</dbReference>
<protein>
    <recommendedName>
        <fullName evidence="4">Prefoldin, alpha subunit</fullName>
    </recommendedName>
</protein>
<reference evidence="2" key="3">
    <citation type="submission" date="2015-02" db="UniProtKB">
        <authorList>
            <consortium name="EnsemblProtists"/>
        </authorList>
    </citation>
    <scope>IDENTIFICATION</scope>
    <source>
        <strain evidence="2">DAOM BR144</strain>
    </source>
</reference>
<sequence length="176" mass="20078">MTTATATAGGESPMEALQKYSAFVEEVLKPQLKQTLAKRDEISSEMAEYQELLVLIHDFQAKQAAAHDDDADEEEETKCDSDDHKQQKSKSTHLIMDLGQKFHVRAKIADPTMITVDIGLHFHVEMTLEEARQFVNHHLVYLTQKRDEWQQKARQVSDHVNVVIEAIQKLVALQQV</sequence>
<organism evidence="2 3">
    <name type="scientific">Globisporangium ultimum (strain ATCC 200006 / CBS 805.95 / DAOM BR144)</name>
    <name type="common">Pythium ultimum</name>
    <dbReference type="NCBI Taxonomy" id="431595"/>
    <lineage>
        <taxon>Eukaryota</taxon>
        <taxon>Sar</taxon>
        <taxon>Stramenopiles</taxon>
        <taxon>Oomycota</taxon>
        <taxon>Peronosporomycetes</taxon>
        <taxon>Pythiales</taxon>
        <taxon>Pythiaceae</taxon>
        <taxon>Globisporangium</taxon>
    </lineage>
</organism>
<accession>K3WP87</accession>
<dbReference type="Pfam" id="PF02996">
    <property type="entry name" value="Prefoldin"/>
    <property type="match status" value="1"/>
</dbReference>
<dbReference type="EMBL" id="GL376635">
    <property type="status" value="NOT_ANNOTATED_CDS"/>
    <property type="molecule type" value="Genomic_DNA"/>
</dbReference>
<dbReference type="OMA" id="HMPDGYK"/>
<dbReference type="CDD" id="cd23158">
    <property type="entry name" value="Prefoldin_UXT"/>
    <property type="match status" value="1"/>
</dbReference>
<dbReference type="FunCoup" id="K3WP87">
    <property type="interactions" value="106"/>
</dbReference>
<dbReference type="AlphaFoldDB" id="K3WP87"/>
<name>K3WP87_GLOUD</name>
<dbReference type="SUPFAM" id="SSF46579">
    <property type="entry name" value="Prefoldin"/>
    <property type="match status" value="1"/>
</dbReference>
<dbReference type="InterPro" id="IPR009053">
    <property type="entry name" value="Prefoldin"/>
</dbReference>
<proteinExistence type="predicted"/>
<feature type="region of interest" description="Disordered" evidence="1">
    <location>
        <begin position="65"/>
        <end position="91"/>
    </location>
</feature>
<dbReference type="Proteomes" id="UP000019132">
    <property type="component" value="Unassembled WGS sequence"/>
</dbReference>
<dbReference type="Gene3D" id="1.10.287.370">
    <property type="match status" value="1"/>
</dbReference>
<evidence type="ECO:0000313" key="3">
    <source>
        <dbReference type="Proteomes" id="UP000019132"/>
    </source>
</evidence>
<dbReference type="VEuPathDB" id="FungiDB:PYU1_G006765"/>
<reference evidence="3" key="2">
    <citation type="submission" date="2010-04" db="EMBL/GenBank/DDBJ databases">
        <authorList>
            <person name="Buell R."/>
            <person name="Hamilton J."/>
            <person name="Hostetler J."/>
        </authorList>
    </citation>
    <scope>NUCLEOTIDE SEQUENCE [LARGE SCALE GENOMIC DNA]</scope>
    <source>
        <strain evidence="3">DAOM:BR144</strain>
    </source>
</reference>
<dbReference type="STRING" id="431595.K3WP87"/>
<dbReference type="InParanoid" id="K3WP87"/>
<reference evidence="3" key="1">
    <citation type="journal article" date="2010" name="Genome Biol.">
        <title>Genome sequence of the necrotrophic plant pathogen Pythium ultimum reveals original pathogenicity mechanisms and effector repertoire.</title>
        <authorList>
            <person name="Levesque C.A."/>
            <person name="Brouwer H."/>
            <person name="Cano L."/>
            <person name="Hamilton J.P."/>
            <person name="Holt C."/>
            <person name="Huitema E."/>
            <person name="Raffaele S."/>
            <person name="Robideau G.P."/>
            <person name="Thines M."/>
            <person name="Win J."/>
            <person name="Zerillo M.M."/>
            <person name="Beakes G.W."/>
            <person name="Boore J.L."/>
            <person name="Busam D."/>
            <person name="Dumas B."/>
            <person name="Ferriera S."/>
            <person name="Fuerstenberg S.I."/>
            <person name="Gachon C.M."/>
            <person name="Gaulin E."/>
            <person name="Govers F."/>
            <person name="Grenville-Briggs L."/>
            <person name="Horner N."/>
            <person name="Hostetler J."/>
            <person name="Jiang R.H."/>
            <person name="Johnson J."/>
            <person name="Krajaejun T."/>
            <person name="Lin H."/>
            <person name="Meijer H.J."/>
            <person name="Moore B."/>
            <person name="Morris P."/>
            <person name="Phuntmart V."/>
            <person name="Puiu D."/>
            <person name="Shetty J."/>
            <person name="Stajich J.E."/>
            <person name="Tripathy S."/>
            <person name="Wawra S."/>
            <person name="van West P."/>
            <person name="Whitty B.R."/>
            <person name="Coutinho P.M."/>
            <person name="Henrissat B."/>
            <person name="Martin F."/>
            <person name="Thomas P.D."/>
            <person name="Tyler B.M."/>
            <person name="De Vries R.P."/>
            <person name="Kamoun S."/>
            <person name="Yandell M."/>
            <person name="Tisserat N."/>
            <person name="Buell C.R."/>
        </authorList>
    </citation>
    <scope>NUCLEOTIDE SEQUENCE</scope>
    <source>
        <strain evidence="3">DAOM:BR144</strain>
    </source>
</reference>